<dbReference type="OMA" id="YIPDRRY"/>
<evidence type="ECO:0000256" key="1">
    <source>
        <dbReference type="ARBA" id="ARBA00022729"/>
    </source>
</evidence>
<dbReference type="InterPro" id="IPR007110">
    <property type="entry name" value="Ig-like_dom"/>
</dbReference>
<feature type="signal peptide" evidence="6">
    <location>
        <begin position="1"/>
        <end position="19"/>
    </location>
</feature>
<proteinExistence type="predicted"/>
<evidence type="ECO:0000313" key="9">
    <source>
        <dbReference type="Proteomes" id="UP000007303"/>
    </source>
</evidence>
<reference evidence="9" key="1">
    <citation type="journal article" date="2004" name="Nature">
        <title>Genome duplication in the teleost fish Tetraodon nigroviridis reveals the early vertebrate proto-karyotype.</title>
        <authorList>
            <person name="Jaillon O."/>
            <person name="Aury J.-M."/>
            <person name="Brunet F."/>
            <person name="Petit J.-L."/>
            <person name="Stange-Thomann N."/>
            <person name="Mauceli E."/>
            <person name="Bouneau L."/>
            <person name="Fischer C."/>
            <person name="Ozouf-Costaz C."/>
            <person name="Bernot A."/>
            <person name="Nicaud S."/>
            <person name="Jaffe D."/>
            <person name="Fisher S."/>
            <person name="Lutfalla G."/>
            <person name="Dossat C."/>
            <person name="Segurens B."/>
            <person name="Dasilva C."/>
            <person name="Salanoubat M."/>
            <person name="Levy M."/>
            <person name="Boudet N."/>
            <person name="Castellano S."/>
            <person name="Anthouard V."/>
            <person name="Jubin C."/>
            <person name="Castelli V."/>
            <person name="Katinka M."/>
            <person name="Vacherie B."/>
            <person name="Biemont C."/>
            <person name="Skalli Z."/>
            <person name="Cattolico L."/>
            <person name="Poulain J."/>
            <person name="De Berardinis V."/>
            <person name="Cruaud C."/>
            <person name="Duprat S."/>
            <person name="Brottier P."/>
            <person name="Coutanceau J.-P."/>
            <person name="Gouzy J."/>
            <person name="Parra G."/>
            <person name="Lardier G."/>
            <person name="Chapple C."/>
            <person name="McKernan K.J."/>
            <person name="McEwan P."/>
            <person name="Bosak S."/>
            <person name="Kellis M."/>
            <person name="Volff J.-N."/>
            <person name="Guigo R."/>
            <person name="Zody M.C."/>
            <person name="Mesirov J."/>
            <person name="Lindblad-Toh K."/>
            <person name="Birren B."/>
            <person name="Nusbaum C."/>
            <person name="Kahn D."/>
            <person name="Robinson-Rechavi M."/>
            <person name="Laudet V."/>
            <person name="Schachter V."/>
            <person name="Quetier F."/>
            <person name="Saurin W."/>
            <person name="Scarpelli C."/>
            <person name="Wincker P."/>
            <person name="Lander E.S."/>
            <person name="Weissenbach J."/>
            <person name="Roest Crollius H."/>
        </authorList>
    </citation>
    <scope>NUCLEOTIDE SEQUENCE [LARGE SCALE GENOMIC DNA]</scope>
</reference>
<evidence type="ECO:0000256" key="3">
    <source>
        <dbReference type="ARBA" id="ARBA00023170"/>
    </source>
</evidence>
<evidence type="ECO:0000313" key="8">
    <source>
        <dbReference type="Ensembl" id="ENSTNIP00000002134.1"/>
    </source>
</evidence>
<evidence type="ECO:0000256" key="6">
    <source>
        <dbReference type="SAM" id="SignalP"/>
    </source>
</evidence>
<dbReference type="InterPro" id="IPR013783">
    <property type="entry name" value="Ig-like_fold"/>
</dbReference>
<feature type="chain" id="PRO_5003581741" evidence="6">
    <location>
        <begin position="20"/>
        <end position="118"/>
    </location>
</feature>
<keyword evidence="4" id="KW-0393">Immunoglobulin domain</keyword>
<dbReference type="Pfam" id="PF07686">
    <property type="entry name" value="V-set"/>
    <property type="match status" value="1"/>
</dbReference>
<accession>H3C1L8</accession>
<dbReference type="Gene3D" id="2.60.40.10">
    <property type="entry name" value="Immunoglobulins"/>
    <property type="match status" value="1"/>
</dbReference>
<keyword evidence="2" id="KW-1064">Adaptive immunity</keyword>
<sequence length="118" mass="13295">MGPWLGIILAALCFEMTSAQNIYPVADMKNGISSKEGDTVSLTCNYKTSATYIRLYWYKQQSEHLAPQFILWKGARGSSSEYIPDQRYKCQTGQEESKLNITEVTLADTAVYYCALDT</sequence>
<name>H3C1L8_TETNG</name>
<keyword evidence="5" id="KW-0391">Immunity</keyword>
<dbReference type="GeneTree" id="ENSGT01030000234557"/>
<dbReference type="SMART" id="SM00406">
    <property type="entry name" value="IGv"/>
    <property type="match status" value="1"/>
</dbReference>
<dbReference type="AlphaFoldDB" id="H3C1L8"/>
<dbReference type="PANTHER" id="PTHR19367:SF18">
    <property type="entry name" value="T CELL RECEPTOR ALPHA VARIABLE 16"/>
    <property type="match status" value="1"/>
</dbReference>
<evidence type="ECO:0000256" key="5">
    <source>
        <dbReference type="ARBA" id="ARBA00043266"/>
    </source>
</evidence>
<evidence type="ECO:0000256" key="4">
    <source>
        <dbReference type="ARBA" id="ARBA00023319"/>
    </source>
</evidence>
<dbReference type="InterPro" id="IPR051287">
    <property type="entry name" value="TCR_variable_region"/>
</dbReference>
<keyword evidence="9" id="KW-1185">Reference proteome</keyword>
<evidence type="ECO:0000256" key="2">
    <source>
        <dbReference type="ARBA" id="ARBA00023130"/>
    </source>
</evidence>
<dbReference type="PANTHER" id="PTHR19367">
    <property type="entry name" value="T-CELL RECEPTOR ALPHA CHAIN V REGION"/>
    <property type="match status" value="1"/>
</dbReference>
<reference evidence="8" key="3">
    <citation type="submission" date="2025-09" db="UniProtKB">
        <authorList>
            <consortium name="Ensembl"/>
        </authorList>
    </citation>
    <scope>IDENTIFICATION</scope>
</reference>
<dbReference type="InParanoid" id="H3C1L8"/>
<dbReference type="Proteomes" id="UP000007303">
    <property type="component" value="Unassembled WGS sequence"/>
</dbReference>
<dbReference type="SUPFAM" id="SSF48726">
    <property type="entry name" value="Immunoglobulin"/>
    <property type="match status" value="1"/>
</dbReference>
<dbReference type="HOGENOM" id="CLU_077975_8_1_1"/>
<dbReference type="PROSITE" id="PS50835">
    <property type="entry name" value="IG_LIKE"/>
    <property type="match status" value="1"/>
</dbReference>
<keyword evidence="3" id="KW-0675">Receptor</keyword>
<keyword evidence="5" id="KW-1279">T cell receptor</keyword>
<dbReference type="GO" id="GO:0042101">
    <property type="term" value="C:T cell receptor complex"/>
    <property type="evidence" value="ECO:0007669"/>
    <property type="project" value="UniProtKB-KW"/>
</dbReference>
<feature type="domain" description="Ig-like" evidence="7">
    <location>
        <begin position="24"/>
        <end position="118"/>
    </location>
</feature>
<evidence type="ECO:0000259" key="7">
    <source>
        <dbReference type="PROSITE" id="PS50835"/>
    </source>
</evidence>
<keyword evidence="1 6" id="KW-0732">Signal</keyword>
<dbReference type="GO" id="GO:0002250">
    <property type="term" value="P:adaptive immune response"/>
    <property type="evidence" value="ECO:0007669"/>
    <property type="project" value="UniProtKB-KW"/>
</dbReference>
<organism evidence="8 9">
    <name type="scientific">Tetraodon nigroviridis</name>
    <name type="common">Spotted green pufferfish</name>
    <name type="synonym">Chelonodon nigroviridis</name>
    <dbReference type="NCBI Taxonomy" id="99883"/>
    <lineage>
        <taxon>Eukaryota</taxon>
        <taxon>Metazoa</taxon>
        <taxon>Chordata</taxon>
        <taxon>Craniata</taxon>
        <taxon>Vertebrata</taxon>
        <taxon>Euteleostomi</taxon>
        <taxon>Actinopterygii</taxon>
        <taxon>Neopterygii</taxon>
        <taxon>Teleostei</taxon>
        <taxon>Neoteleostei</taxon>
        <taxon>Acanthomorphata</taxon>
        <taxon>Eupercaria</taxon>
        <taxon>Tetraodontiformes</taxon>
        <taxon>Tetradontoidea</taxon>
        <taxon>Tetraodontidae</taxon>
        <taxon>Tetraodon</taxon>
    </lineage>
</organism>
<dbReference type="InterPro" id="IPR036179">
    <property type="entry name" value="Ig-like_dom_sf"/>
</dbReference>
<protein>
    <submittedName>
        <fullName evidence="8">T-cell receptor alpha/delta variable 22.0</fullName>
    </submittedName>
</protein>
<dbReference type="Ensembl" id="ENSTNIT00000002232.1">
    <property type="protein sequence ID" value="ENSTNIP00000002134.1"/>
    <property type="gene ID" value="ENSTNIG00000000776.1"/>
</dbReference>
<dbReference type="STRING" id="99883.ENSTNIP00000002134"/>
<reference evidence="8" key="2">
    <citation type="submission" date="2025-08" db="UniProtKB">
        <authorList>
            <consortium name="Ensembl"/>
        </authorList>
    </citation>
    <scope>IDENTIFICATION</scope>
</reference>
<dbReference type="InterPro" id="IPR013106">
    <property type="entry name" value="Ig_V-set"/>
</dbReference>